<evidence type="ECO:0000313" key="2">
    <source>
        <dbReference type="EMBL" id="KAL3290578.1"/>
    </source>
</evidence>
<protein>
    <submittedName>
        <fullName evidence="2">Uncharacterized protein</fullName>
    </submittedName>
</protein>
<accession>A0ABD2PHV2</accession>
<reference evidence="2 3" key="1">
    <citation type="journal article" date="2021" name="BMC Biol.">
        <title>Horizontally acquired antibacterial genes associated with adaptive radiation of ladybird beetles.</title>
        <authorList>
            <person name="Li H.S."/>
            <person name="Tang X.F."/>
            <person name="Huang Y.H."/>
            <person name="Xu Z.Y."/>
            <person name="Chen M.L."/>
            <person name="Du X.Y."/>
            <person name="Qiu B.Y."/>
            <person name="Chen P.T."/>
            <person name="Zhang W."/>
            <person name="Slipinski A."/>
            <person name="Escalona H.E."/>
            <person name="Waterhouse R.M."/>
            <person name="Zwick A."/>
            <person name="Pang H."/>
        </authorList>
    </citation>
    <scope>NUCLEOTIDE SEQUENCE [LARGE SCALE GENOMIC DNA]</scope>
    <source>
        <strain evidence="2">SYSU2018</strain>
    </source>
</reference>
<evidence type="ECO:0000313" key="3">
    <source>
        <dbReference type="Proteomes" id="UP001516400"/>
    </source>
</evidence>
<dbReference type="AlphaFoldDB" id="A0ABD2PHV2"/>
<keyword evidence="3" id="KW-1185">Reference proteome</keyword>
<comment type="caution">
    <text evidence="2">The sequence shown here is derived from an EMBL/GenBank/DDBJ whole genome shotgun (WGS) entry which is preliminary data.</text>
</comment>
<feature type="region of interest" description="Disordered" evidence="1">
    <location>
        <begin position="172"/>
        <end position="191"/>
    </location>
</feature>
<gene>
    <name evidence="2" type="ORF">HHI36_024205</name>
</gene>
<organism evidence="2 3">
    <name type="scientific">Cryptolaemus montrouzieri</name>
    <dbReference type="NCBI Taxonomy" id="559131"/>
    <lineage>
        <taxon>Eukaryota</taxon>
        <taxon>Metazoa</taxon>
        <taxon>Ecdysozoa</taxon>
        <taxon>Arthropoda</taxon>
        <taxon>Hexapoda</taxon>
        <taxon>Insecta</taxon>
        <taxon>Pterygota</taxon>
        <taxon>Neoptera</taxon>
        <taxon>Endopterygota</taxon>
        <taxon>Coleoptera</taxon>
        <taxon>Polyphaga</taxon>
        <taxon>Cucujiformia</taxon>
        <taxon>Coccinelloidea</taxon>
        <taxon>Coccinellidae</taxon>
        <taxon>Scymninae</taxon>
        <taxon>Scymnini</taxon>
        <taxon>Cryptolaemus</taxon>
    </lineage>
</organism>
<dbReference type="EMBL" id="JABFTP020000194">
    <property type="protein sequence ID" value="KAL3290578.1"/>
    <property type="molecule type" value="Genomic_DNA"/>
</dbReference>
<sequence length="223" mass="24828">MDNFALSLTLDENLMLFVQVGVEIDPELENKIFSLEGGFSTLFQSGLNSVIFTAGSLFIAVFKVEHFYFIFDSHARNERGIHEDGGVACLLTFENFDLLINFLYASYSSAEFNLFPIFIQASKLLTNSILSNYETLNGIYAPSTSPVDTRPLSRQRIDVDFDLSRIHVPRRTTTRVEGTSRATADSAPISHSTGKPVPYAAVIGELQPDPYRLGGMESVCPYY</sequence>
<dbReference type="Proteomes" id="UP001516400">
    <property type="component" value="Unassembled WGS sequence"/>
</dbReference>
<evidence type="ECO:0000256" key="1">
    <source>
        <dbReference type="SAM" id="MobiDB-lite"/>
    </source>
</evidence>
<feature type="compositionally biased region" description="Polar residues" evidence="1">
    <location>
        <begin position="175"/>
        <end position="191"/>
    </location>
</feature>
<dbReference type="Gene3D" id="3.90.70.120">
    <property type="match status" value="1"/>
</dbReference>
<proteinExistence type="predicted"/>
<name>A0ABD2PHV2_9CUCU</name>